<reference evidence="2" key="1">
    <citation type="submission" date="2023-06" db="EMBL/GenBank/DDBJ databases">
        <authorList>
            <consortium name="Lawrence Berkeley National Laboratory"/>
            <person name="Ahrendt S."/>
            <person name="Sahu N."/>
            <person name="Indic B."/>
            <person name="Wong-Bajracharya J."/>
            <person name="Merenyi Z."/>
            <person name="Ke H.-M."/>
            <person name="Monk M."/>
            <person name="Kocsube S."/>
            <person name="Drula E."/>
            <person name="Lipzen A."/>
            <person name="Balint B."/>
            <person name="Henrissat B."/>
            <person name="Andreopoulos B."/>
            <person name="Martin F.M."/>
            <person name="Harder C.B."/>
            <person name="Rigling D."/>
            <person name="Ford K.L."/>
            <person name="Foster G.D."/>
            <person name="Pangilinan J."/>
            <person name="Papanicolaou A."/>
            <person name="Barry K."/>
            <person name="LaButti K."/>
            <person name="Viragh M."/>
            <person name="Koriabine M."/>
            <person name="Yan M."/>
            <person name="Riley R."/>
            <person name="Champramary S."/>
            <person name="Plett K.L."/>
            <person name="Tsai I.J."/>
            <person name="Slot J."/>
            <person name="Sipos G."/>
            <person name="Plett J."/>
            <person name="Nagy L.G."/>
            <person name="Grigoriev I.V."/>
        </authorList>
    </citation>
    <scope>NUCLEOTIDE SEQUENCE</scope>
    <source>
        <strain evidence="2">HWK02</strain>
    </source>
</reference>
<keyword evidence="3" id="KW-1185">Reference proteome</keyword>
<dbReference type="EMBL" id="JAUEPU010000010">
    <property type="protein sequence ID" value="KAK0499083.1"/>
    <property type="molecule type" value="Genomic_DNA"/>
</dbReference>
<evidence type="ECO:0000313" key="2">
    <source>
        <dbReference type="EMBL" id="KAK0499083.1"/>
    </source>
</evidence>
<accession>A0AA39QA31</accession>
<sequence length="91" mass="10590">MKTPVEPNYGYLLISFAIDMIFYGISLVLVLLYFRRFGRHDSLSRASVTVSLLALFSTIQICAFSKWIYESLIDHFDDLENRDNLPAYVFK</sequence>
<proteinExistence type="predicted"/>
<comment type="caution">
    <text evidence="2">The sequence shown here is derived from an EMBL/GenBank/DDBJ whole genome shotgun (WGS) entry which is preliminary data.</text>
</comment>
<feature type="transmembrane region" description="Helical" evidence="1">
    <location>
        <begin position="12"/>
        <end position="34"/>
    </location>
</feature>
<feature type="transmembrane region" description="Helical" evidence="1">
    <location>
        <begin position="46"/>
        <end position="69"/>
    </location>
</feature>
<name>A0AA39QA31_9AGAR</name>
<dbReference type="AlphaFoldDB" id="A0AA39QA31"/>
<keyword evidence="1" id="KW-0472">Membrane</keyword>
<evidence type="ECO:0000256" key="1">
    <source>
        <dbReference type="SAM" id="Phobius"/>
    </source>
</evidence>
<dbReference type="Proteomes" id="UP001175228">
    <property type="component" value="Unassembled WGS sequence"/>
</dbReference>
<keyword evidence="1" id="KW-0812">Transmembrane</keyword>
<gene>
    <name evidence="2" type="ORF">EDD18DRAFT_1155334</name>
</gene>
<keyword evidence="1" id="KW-1133">Transmembrane helix</keyword>
<organism evidence="2 3">
    <name type="scientific">Armillaria luteobubalina</name>
    <dbReference type="NCBI Taxonomy" id="153913"/>
    <lineage>
        <taxon>Eukaryota</taxon>
        <taxon>Fungi</taxon>
        <taxon>Dikarya</taxon>
        <taxon>Basidiomycota</taxon>
        <taxon>Agaricomycotina</taxon>
        <taxon>Agaricomycetes</taxon>
        <taxon>Agaricomycetidae</taxon>
        <taxon>Agaricales</taxon>
        <taxon>Marasmiineae</taxon>
        <taxon>Physalacriaceae</taxon>
        <taxon>Armillaria</taxon>
    </lineage>
</organism>
<evidence type="ECO:0000313" key="3">
    <source>
        <dbReference type="Proteomes" id="UP001175228"/>
    </source>
</evidence>
<protein>
    <submittedName>
        <fullName evidence="2">Uncharacterized protein</fullName>
    </submittedName>
</protein>